<accession>A0A3L6ZQ60</accession>
<organism evidence="2 3">
    <name type="scientific">Mycetocola reblochoni</name>
    <dbReference type="NCBI Taxonomy" id="331618"/>
    <lineage>
        <taxon>Bacteria</taxon>
        <taxon>Bacillati</taxon>
        <taxon>Actinomycetota</taxon>
        <taxon>Actinomycetes</taxon>
        <taxon>Micrococcales</taxon>
        <taxon>Microbacteriaceae</taxon>
        <taxon>Mycetocola</taxon>
    </lineage>
</organism>
<dbReference type="AlphaFoldDB" id="A0A3L6ZQ60"/>
<proteinExistence type="predicted"/>
<name>A0A3L6ZQ60_9MICO</name>
<dbReference type="RefSeq" id="WP_121657498.1">
    <property type="nucleotide sequence ID" value="NZ_RCUW01000003.1"/>
</dbReference>
<reference evidence="2 3" key="1">
    <citation type="submission" date="2018-10" db="EMBL/GenBank/DDBJ databases">
        <authorList>
            <person name="Li J."/>
        </authorList>
    </citation>
    <scope>NUCLEOTIDE SEQUENCE [LARGE SCALE GENOMIC DNA]</scope>
    <source>
        <strain evidence="2 3">JCM 30549</strain>
    </source>
</reference>
<gene>
    <name evidence="2" type="ORF">D9V30_05180</name>
</gene>
<evidence type="ECO:0000256" key="1">
    <source>
        <dbReference type="SAM" id="MobiDB-lite"/>
    </source>
</evidence>
<evidence type="ECO:0000313" key="3">
    <source>
        <dbReference type="Proteomes" id="UP000275395"/>
    </source>
</evidence>
<comment type="caution">
    <text evidence="2">The sequence shown here is derived from an EMBL/GenBank/DDBJ whole genome shotgun (WGS) entry which is preliminary data.</text>
</comment>
<dbReference type="EMBL" id="RCUW01000003">
    <property type="protein sequence ID" value="RLP70060.1"/>
    <property type="molecule type" value="Genomic_DNA"/>
</dbReference>
<protein>
    <submittedName>
        <fullName evidence="2">Uncharacterized protein</fullName>
    </submittedName>
</protein>
<evidence type="ECO:0000313" key="2">
    <source>
        <dbReference type="EMBL" id="RLP70060.1"/>
    </source>
</evidence>
<dbReference type="Proteomes" id="UP000275395">
    <property type="component" value="Unassembled WGS sequence"/>
</dbReference>
<sequence length="86" mass="10146">MSISRGWPTDKGPTADYADHGERPPGWMRSRFTIQRPGLEHPVYVFSRTDLRGKHLTHLAELRERGWNVTVRTRRHYLDIRIHAND</sequence>
<feature type="region of interest" description="Disordered" evidence="1">
    <location>
        <begin position="1"/>
        <end position="24"/>
    </location>
</feature>